<sequence length="117" mass="13673">MASIKFKVTSFDDQNNFELWRINMSALLHSEGLVRALDRNYPDDMTSAEIKEMDKKAHSIIQLSLSDKVFHEVTDEETVLGLWNKLESLYMKKSLKIRLFLKHLLYALKVQKCTPIQ</sequence>
<evidence type="ECO:0000313" key="1">
    <source>
        <dbReference type="EMBL" id="KCW80303.1"/>
    </source>
</evidence>
<dbReference type="InParanoid" id="A0A059CPB5"/>
<dbReference type="AlphaFoldDB" id="A0A059CPB5"/>
<name>A0A059CPB5_EUCGR</name>
<gene>
    <name evidence="1" type="ORF">EUGRSUZ_C01663</name>
</gene>
<accession>A0A059CPB5</accession>
<proteinExistence type="predicted"/>
<reference evidence="1" key="1">
    <citation type="submission" date="2013-07" db="EMBL/GenBank/DDBJ databases">
        <title>The genome of Eucalyptus grandis.</title>
        <authorList>
            <person name="Schmutz J."/>
            <person name="Hayes R."/>
            <person name="Myburg A."/>
            <person name="Tuskan G."/>
            <person name="Grattapaglia D."/>
            <person name="Rokhsar D.S."/>
        </authorList>
    </citation>
    <scope>NUCLEOTIDE SEQUENCE</scope>
    <source>
        <tissue evidence="1">Leaf extractions</tissue>
    </source>
</reference>
<organism evidence="1">
    <name type="scientific">Eucalyptus grandis</name>
    <name type="common">Flooded gum</name>
    <dbReference type="NCBI Taxonomy" id="71139"/>
    <lineage>
        <taxon>Eukaryota</taxon>
        <taxon>Viridiplantae</taxon>
        <taxon>Streptophyta</taxon>
        <taxon>Embryophyta</taxon>
        <taxon>Tracheophyta</taxon>
        <taxon>Spermatophyta</taxon>
        <taxon>Magnoliopsida</taxon>
        <taxon>eudicotyledons</taxon>
        <taxon>Gunneridae</taxon>
        <taxon>Pentapetalae</taxon>
        <taxon>rosids</taxon>
        <taxon>malvids</taxon>
        <taxon>Myrtales</taxon>
        <taxon>Myrtaceae</taxon>
        <taxon>Myrtoideae</taxon>
        <taxon>Eucalypteae</taxon>
        <taxon>Eucalyptus</taxon>
    </lineage>
</organism>
<dbReference type="EMBL" id="KK198755">
    <property type="protein sequence ID" value="KCW80303.1"/>
    <property type="molecule type" value="Genomic_DNA"/>
</dbReference>
<dbReference type="Pfam" id="PF14223">
    <property type="entry name" value="Retrotran_gag_2"/>
    <property type="match status" value="1"/>
</dbReference>
<dbReference type="OMA" id="FELWRIN"/>
<evidence type="ECO:0008006" key="2">
    <source>
        <dbReference type="Google" id="ProtNLM"/>
    </source>
</evidence>
<dbReference type="Gramene" id="KCW80303">
    <property type="protein sequence ID" value="KCW80303"/>
    <property type="gene ID" value="EUGRSUZ_C01663"/>
</dbReference>
<protein>
    <recommendedName>
        <fullName evidence="2">Retrotransposon Copia-like N-terminal domain-containing protein</fullName>
    </recommendedName>
</protein>